<evidence type="ECO:0000313" key="10">
    <source>
        <dbReference type="Proteomes" id="UP000564806"/>
    </source>
</evidence>
<dbReference type="GO" id="GO:0030492">
    <property type="term" value="F:hemoglobin binding"/>
    <property type="evidence" value="ECO:0007669"/>
    <property type="project" value="InterPro"/>
</dbReference>
<evidence type="ECO:0000256" key="1">
    <source>
        <dbReference type="ARBA" id="ARBA00004168"/>
    </source>
</evidence>
<dbReference type="GO" id="GO:0015886">
    <property type="term" value="P:heme transport"/>
    <property type="evidence" value="ECO:0007669"/>
    <property type="project" value="InterPro"/>
</dbReference>
<evidence type="ECO:0000259" key="8">
    <source>
        <dbReference type="PROSITE" id="PS50978"/>
    </source>
</evidence>
<dbReference type="PANTHER" id="PTHR37824:SF1">
    <property type="entry name" value="IRON-REGULATED SURFACE DETERMINANT PROTEIN C"/>
    <property type="match status" value="1"/>
</dbReference>
<evidence type="ECO:0000256" key="5">
    <source>
        <dbReference type="ARBA" id="ARBA00023004"/>
    </source>
</evidence>
<feature type="domain" description="NEAT" evidence="8">
    <location>
        <begin position="20"/>
        <end position="137"/>
    </location>
</feature>
<dbReference type="PANTHER" id="PTHR37824">
    <property type="entry name" value="IRON-REGULATED SURFACE DETERMINANT PROTEIN C"/>
    <property type="match status" value="1"/>
</dbReference>
<dbReference type="AlphaFoldDB" id="A0A850EUG9"/>
<keyword evidence="3" id="KW-0964">Secreted</keyword>
<dbReference type="Gene3D" id="2.60.40.1850">
    <property type="match status" value="1"/>
</dbReference>
<dbReference type="SMART" id="SM00725">
    <property type="entry name" value="NEAT"/>
    <property type="match status" value="1"/>
</dbReference>
<organism evidence="9 10">
    <name type="scientific">Paenibacillus agri</name>
    <dbReference type="NCBI Taxonomy" id="2744309"/>
    <lineage>
        <taxon>Bacteria</taxon>
        <taxon>Bacillati</taxon>
        <taxon>Bacillota</taxon>
        <taxon>Bacilli</taxon>
        <taxon>Bacillales</taxon>
        <taxon>Paenibacillaceae</taxon>
        <taxon>Paenibacillus</taxon>
    </lineage>
</organism>
<dbReference type="Proteomes" id="UP000564806">
    <property type="component" value="Unassembled WGS sequence"/>
</dbReference>
<accession>A0A850EUG9</accession>
<comment type="subcellular location">
    <subcellularLocation>
        <location evidence="1">Secreted</location>
        <location evidence="1">Cell wall</location>
        <topology evidence="1">Peptidoglycan-anchor</topology>
    </subcellularLocation>
</comment>
<keyword evidence="4" id="KW-0732">Signal</keyword>
<keyword evidence="5" id="KW-0408">Iron</keyword>
<reference evidence="9" key="1">
    <citation type="submission" date="2020-06" db="EMBL/GenBank/DDBJ databases">
        <title>Paenibacillus sp. nov., isolated from soil.</title>
        <authorList>
            <person name="Seo Y.L."/>
        </authorList>
    </citation>
    <scope>NUCLEOTIDE SEQUENCE [LARGE SCALE GENOMIC DNA]</scope>
    <source>
        <strain evidence="9">JW14</strain>
    </source>
</reference>
<evidence type="ECO:0000313" key="9">
    <source>
        <dbReference type="EMBL" id="NUU61581.1"/>
    </source>
</evidence>
<sequence>MLVLMFVYTVQPLLQASAAPAEGTYSVDYVIKKAEDESVSMANDYFEKPAQLTVSGGTVKVRLQLNHSEWITEFQVPGGNAKVVSSNKAADTRVVEFEIKDVEKPVIAKIHVTVPSIDYDHDYTIRFVFEAGKLKAISPVPAKKPAATSVPTKKPAATSAPAKKPAATPVPAKKPAATSVPTKKPAATPVPTKKPAATPVPTKKPAATPVPTKKPAATSAPAKKPAATPVPAKKPTATSAPAKKPAATPVPTKKPTAAAAPTTAPVVVAEEQAGPKLIPTLSSGAAVLVTAVGYAVYRARKK</sequence>
<keyword evidence="6" id="KW-0572">Peptidoglycan-anchor</keyword>
<dbReference type="NCBIfam" id="TIGR03656">
    <property type="entry name" value="IsdC"/>
    <property type="match status" value="1"/>
</dbReference>
<keyword evidence="10" id="KW-1185">Reference proteome</keyword>
<dbReference type="SUPFAM" id="SSF158911">
    <property type="entry name" value="NEAT domain-like"/>
    <property type="match status" value="1"/>
</dbReference>
<dbReference type="GO" id="GO:0009274">
    <property type="term" value="C:peptidoglycan-based cell wall"/>
    <property type="evidence" value="ECO:0007669"/>
    <property type="project" value="InterPro"/>
</dbReference>
<dbReference type="InterPro" id="IPR050436">
    <property type="entry name" value="IsdA"/>
</dbReference>
<evidence type="ECO:0000256" key="2">
    <source>
        <dbReference type="ARBA" id="ARBA00022512"/>
    </source>
</evidence>
<evidence type="ECO:0000256" key="4">
    <source>
        <dbReference type="ARBA" id="ARBA00022729"/>
    </source>
</evidence>
<dbReference type="CDD" id="cd06920">
    <property type="entry name" value="NEAT"/>
    <property type="match status" value="1"/>
</dbReference>
<protein>
    <submittedName>
        <fullName evidence="9">Heme uptake protein IsdC</fullName>
    </submittedName>
</protein>
<feature type="region of interest" description="Disordered" evidence="7">
    <location>
        <begin position="141"/>
        <end position="263"/>
    </location>
</feature>
<gene>
    <name evidence="9" type="primary">isdC</name>
    <name evidence="9" type="ORF">HPT30_14655</name>
</gene>
<evidence type="ECO:0000256" key="6">
    <source>
        <dbReference type="ARBA" id="ARBA00023088"/>
    </source>
</evidence>
<dbReference type="Pfam" id="PF05031">
    <property type="entry name" value="NEAT"/>
    <property type="match status" value="1"/>
</dbReference>
<dbReference type="PROSITE" id="PS50978">
    <property type="entry name" value="NEAT"/>
    <property type="match status" value="1"/>
</dbReference>
<keyword evidence="2" id="KW-0134">Cell wall</keyword>
<dbReference type="EMBL" id="JABWCS010000209">
    <property type="protein sequence ID" value="NUU61581.1"/>
    <property type="molecule type" value="Genomic_DNA"/>
</dbReference>
<name>A0A850EUG9_9BACL</name>
<evidence type="ECO:0000256" key="3">
    <source>
        <dbReference type="ARBA" id="ARBA00022525"/>
    </source>
</evidence>
<dbReference type="InterPro" id="IPR037250">
    <property type="entry name" value="NEAT_dom_sf"/>
</dbReference>
<evidence type="ECO:0000256" key="7">
    <source>
        <dbReference type="SAM" id="MobiDB-lite"/>
    </source>
</evidence>
<dbReference type="InterPro" id="IPR019909">
    <property type="entry name" value="Haem_uptake_protein_IsdC"/>
</dbReference>
<proteinExistence type="predicted"/>
<comment type="caution">
    <text evidence="9">The sequence shown here is derived from an EMBL/GenBank/DDBJ whole genome shotgun (WGS) entry which is preliminary data.</text>
</comment>
<feature type="compositionally biased region" description="Low complexity" evidence="7">
    <location>
        <begin position="151"/>
        <end position="263"/>
    </location>
</feature>
<dbReference type="InterPro" id="IPR006635">
    <property type="entry name" value="NEAT_dom"/>
</dbReference>